<keyword evidence="2" id="KW-1185">Reference proteome</keyword>
<comment type="caution">
    <text evidence="1">The sequence shown here is derived from an EMBL/GenBank/DDBJ whole genome shotgun (WGS) entry which is preliminary data.</text>
</comment>
<reference evidence="1" key="1">
    <citation type="submission" date="2022-04" db="EMBL/GenBank/DDBJ databases">
        <title>Carnegiea gigantea Genome sequencing and assembly v2.</title>
        <authorList>
            <person name="Copetti D."/>
            <person name="Sanderson M.J."/>
            <person name="Burquez A."/>
            <person name="Wojciechowski M.F."/>
        </authorList>
    </citation>
    <scope>NUCLEOTIDE SEQUENCE</scope>
    <source>
        <strain evidence="1">SGP5-SGP5p</strain>
        <tissue evidence="1">Aerial part</tissue>
    </source>
</reference>
<sequence>MLEEKQREPLVVNGKCQLWKRRESKNLNSKYWTQSLPEVQIARRWVYSAMTTTHPLLGRDLKKGWARLWRDVPYGGHKGKSTEDAHDAKFAYQWLCIDVIGMKIGNRIVLMCISTMICVWKKHNDFRWQTYGFMSIPISILLPMTSVYHEFQTEKKYSARILLANIMESQIYPVLEVWKLQRSEVVVKTFLKIEEYNASVEDV</sequence>
<dbReference type="AlphaFoldDB" id="A0A9Q1JQ85"/>
<name>A0A9Q1JQ85_9CARY</name>
<proteinExistence type="predicted"/>
<accession>A0A9Q1JQ85</accession>
<protein>
    <submittedName>
        <fullName evidence="1">Uncharacterized protein</fullName>
    </submittedName>
</protein>
<dbReference type="Proteomes" id="UP001153076">
    <property type="component" value="Unassembled WGS sequence"/>
</dbReference>
<gene>
    <name evidence="1" type="ORF">Cgig2_023927</name>
</gene>
<organism evidence="1 2">
    <name type="scientific">Carnegiea gigantea</name>
    <dbReference type="NCBI Taxonomy" id="171969"/>
    <lineage>
        <taxon>Eukaryota</taxon>
        <taxon>Viridiplantae</taxon>
        <taxon>Streptophyta</taxon>
        <taxon>Embryophyta</taxon>
        <taxon>Tracheophyta</taxon>
        <taxon>Spermatophyta</taxon>
        <taxon>Magnoliopsida</taxon>
        <taxon>eudicotyledons</taxon>
        <taxon>Gunneridae</taxon>
        <taxon>Pentapetalae</taxon>
        <taxon>Caryophyllales</taxon>
        <taxon>Cactineae</taxon>
        <taxon>Cactaceae</taxon>
        <taxon>Cactoideae</taxon>
        <taxon>Echinocereeae</taxon>
        <taxon>Carnegiea</taxon>
    </lineage>
</organism>
<evidence type="ECO:0000313" key="1">
    <source>
        <dbReference type="EMBL" id="KAJ8429056.1"/>
    </source>
</evidence>
<dbReference type="EMBL" id="JAKOGI010000942">
    <property type="protein sequence ID" value="KAJ8429056.1"/>
    <property type="molecule type" value="Genomic_DNA"/>
</dbReference>
<evidence type="ECO:0000313" key="2">
    <source>
        <dbReference type="Proteomes" id="UP001153076"/>
    </source>
</evidence>